<evidence type="ECO:0000256" key="5">
    <source>
        <dbReference type="PIRNR" id="PIRNR017875"/>
    </source>
</evidence>
<evidence type="ECO:0000256" key="3">
    <source>
        <dbReference type="ARBA" id="ARBA00023276"/>
    </source>
</evidence>
<gene>
    <name evidence="4" type="primary">ycf48</name>
    <name evidence="7" type="ORF">HJG54_22140</name>
</gene>
<keyword evidence="1 4" id="KW-0602">Photosynthesis</keyword>
<reference evidence="7" key="1">
    <citation type="submission" date="2020-05" db="EMBL/GenBank/DDBJ databases">
        <authorList>
            <person name="Zhu T."/>
            <person name="Keshari N."/>
            <person name="Lu X."/>
        </authorList>
    </citation>
    <scope>NUCLEOTIDE SEQUENCE</scope>
    <source>
        <strain evidence="7">NK1-12</strain>
    </source>
</reference>
<keyword evidence="3 4" id="KW-0604">Photosystem II</keyword>
<dbReference type="SUPFAM" id="SSF110296">
    <property type="entry name" value="Oligoxyloglucan reducing end-specific cellobiohydrolase"/>
    <property type="match status" value="1"/>
</dbReference>
<dbReference type="Pfam" id="PF14870">
    <property type="entry name" value="PSII_BNR"/>
    <property type="match status" value="1"/>
</dbReference>
<evidence type="ECO:0000256" key="4">
    <source>
        <dbReference type="HAMAP-Rule" id="MF_01348"/>
    </source>
</evidence>
<accession>A0AA96WNQ8</accession>
<dbReference type="InterPro" id="IPR028203">
    <property type="entry name" value="PSII_CF48-like_dom"/>
</dbReference>
<dbReference type="Gene3D" id="2.130.10.10">
    <property type="entry name" value="YVTN repeat-like/Quinoprotein amine dehydrogenase"/>
    <property type="match status" value="2"/>
</dbReference>
<dbReference type="GO" id="GO:0009523">
    <property type="term" value="C:photosystem II"/>
    <property type="evidence" value="ECO:0007669"/>
    <property type="project" value="UniProtKB-KW"/>
</dbReference>
<dbReference type="GO" id="GO:0031979">
    <property type="term" value="C:plasma membrane-derived thylakoid lumen"/>
    <property type="evidence" value="ECO:0007669"/>
    <property type="project" value="UniProtKB-SubCell"/>
</dbReference>
<dbReference type="InterPro" id="IPR016705">
    <property type="entry name" value="Ycf48/Hcf136"/>
</dbReference>
<comment type="subcellular location">
    <subcellularLocation>
        <location evidence="4">Cellular thylakoid lumen</location>
    </subcellularLocation>
    <text evidence="4">Associated with a PSII precusor complex on the lumenal side of the thylakoid membrane.</text>
</comment>
<dbReference type="PIRSF" id="PIRSF017875">
    <property type="entry name" value="PSII_HCF136"/>
    <property type="match status" value="1"/>
</dbReference>
<evidence type="ECO:0000313" key="7">
    <source>
        <dbReference type="EMBL" id="WNZ25286.1"/>
    </source>
</evidence>
<dbReference type="NCBIfam" id="NF010237">
    <property type="entry name" value="PRK13684.1"/>
    <property type="match status" value="1"/>
</dbReference>
<comment type="domain">
    <text evidence="4">A 7-bladed beta-propeller torus, about 55 by 55 Angstroms, with a depth of about 25 Angstroms and a central pore.</text>
</comment>
<sequence length="333" mass="36644">MRSLLKSFQTVIVLVVAVLLCSSCARGFLPSTSYNPWQPVSLPTEETLSDVSFIDSNHGWLVGKNATLLETKDAGKTWDLRALDLGDEQIYSFLSVSFSGPDGWIVGQPSILLHTTDGGKSWLRVPLSEKLPGAPYKITALGSQSAEMTTDVGAIYQTKDGGKTWKAMVQEAVGVLRNIARSDDGKYVAVSSRGSFYSTWAPGQPSWEPHNRNSSRRLQNMGFGKDGRMWLLARGGIVQFSEDDTAESWEDPLSPEYATSWGLLDLAYRTPEEIWVAGGSGNLLVSFDGGKTWQKDRDVENVPSNFYRIVFVSPEQGFILGQEGTLLRYQQAA</sequence>
<dbReference type="PANTHER" id="PTHR47199:SF2">
    <property type="entry name" value="PHOTOSYSTEM II STABILITY_ASSEMBLY FACTOR HCF136, CHLOROPLASTIC"/>
    <property type="match status" value="1"/>
</dbReference>
<name>A0AA96WNQ8_9CYAN</name>
<dbReference type="PANTHER" id="PTHR47199">
    <property type="entry name" value="PHOTOSYSTEM II STABILITY/ASSEMBLY FACTOR HCF136, CHLOROPLASTIC"/>
    <property type="match status" value="1"/>
</dbReference>
<evidence type="ECO:0000259" key="6">
    <source>
        <dbReference type="Pfam" id="PF14870"/>
    </source>
</evidence>
<dbReference type="EMBL" id="CP053586">
    <property type="protein sequence ID" value="WNZ25286.1"/>
    <property type="molecule type" value="Genomic_DNA"/>
</dbReference>
<proteinExistence type="inferred from homology"/>
<protein>
    <recommendedName>
        <fullName evidence="4 5">Photosystem II assembly protein Ycf48</fullName>
    </recommendedName>
</protein>
<dbReference type="AlphaFoldDB" id="A0AA96WNQ8"/>
<keyword evidence="2 4" id="KW-0732">Signal</keyword>
<comment type="function">
    <text evidence="4">A factor required for optimal assembly of photosystem II (PSII), acting in the early stages of PSII assembly. Also plays a role in replacement of photodamaged D1 (psbA). Assists YidC in synthesis of chlorophyll-binding proteins.</text>
</comment>
<keyword evidence="4" id="KW-0793">Thylakoid</keyword>
<dbReference type="RefSeq" id="WP_316431433.1">
    <property type="nucleotide sequence ID" value="NZ_CP053586.1"/>
</dbReference>
<organism evidence="7">
    <name type="scientific">Leptolyngbya sp. NK1-12</name>
    <dbReference type="NCBI Taxonomy" id="2547451"/>
    <lineage>
        <taxon>Bacteria</taxon>
        <taxon>Bacillati</taxon>
        <taxon>Cyanobacteriota</taxon>
        <taxon>Cyanophyceae</taxon>
        <taxon>Leptolyngbyales</taxon>
        <taxon>Leptolyngbyaceae</taxon>
        <taxon>Leptolyngbya group</taxon>
        <taxon>Leptolyngbya</taxon>
    </lineage>
</organism>
<dbReference type="GO" id="GO:0015979">
    <property type="term" value="P:photosynthesis"/>
    <property type="evidence" value="ECO:0007669"/>
    <property type="project" value="UniProtKB-KW"/>
</dbReference>
<dbReference type="HAMAP" id="MF_01348">
    <property type="entry name" value="Ycf48"/>
    <property type="match status" value="1"/>
</dbReference>
<dbReference type="InterPro" id="IPR015943">
    <property type="entry name" value="WD40/YVTN_repeat-like_dom_sf"/>
</dbReference>
<comment type="similarity">
    <text evidence="4 5">Belongs to the Ycf48 family.</text>
</comment>
<evidence type="ECO:0000256" key="2">
    <source>
        <dbReference type="ARBA" id="ARBA00022729"/>
    </source>
</evidence>
<evidence type="ECO:0000256" key="1">
    <source>
        <dbReference type="ARBA" id="ARBA00022531"/>
    </source>
</evidence>
<feature type="domain" description="Photosynthesis system II assembly factor Ycf48/Hcf136-like" evidence="6">
    <location>
        <begin position="30"/>
        <end position="330"/>
    </location>
</feature>